<proteinExistence type="predicted"/>
<protein>
    <submittedName>
        <fullName evidence="1">Uncharacterized protein</fullName>
    </submittedName>
</protein>
<name>A0A1X2I6A4_9FUNG</name>
<sequence length="55" mass="6636">MLHSYAIIYVLYLSYCDHTICTGYHIRCLYFLHPFFSIIFPLLFDFSRHLHPAPQ</sequence>
<organism evidence="1 2">
    <name type="scientific">Absidia repens</name>
    <dbReference type="NCBI Taxonomy" id="90262"/>
    <lineage>
        <taxon>Eukaryota</taxon>
        <taxon>Fungi</taxon>
        <taxon>Fungi incertae sedis</taxon>
        <taxon>Mucoromycota</taxon>
        <taxon>Mucoromycotina</taxon>
        <taxon>Mucoromycetes</taxon>
        <taxon>Mucorales</taxon>
        <taxon>Cunninghamellaceae</taxon>
        <taxon>Absidia</taxon>
    </lineage>
</organism>
<accession>A0A1X2I6A4</accession>
<dbReference type="Proteomes" id="UP000193560">
    <property type="component" value="Unassembled WGS sequence"/>
</dbReference>
<comment type="caution">
    <text evidence="1">The sequence shown here is derived from an EMBL/GenBank/DDBJ whole genome shotgun (WGS) entry which is preliminary data.</text>
</comment>
<keyword evidence="2" id="KW-1185">Reference proteome</keyword>
<dbReference type="EMBL" id="MCGE01000025">
    <property type="protein sequence ID" value="ORZ10228.1"/>
    <property type="molecule type" value="Genomic_DNA"/>
</dbReference>
<evidence type="ECO:0000313" key="1">
    <source>
        <dbReference type="EMBL" id="ORZ10228.1"/>
    </source>
</evidence>
<reference evidence="1 2" key="1">
    <citation type="submission" date="2016-07" db="EMBL/GenBank/DDBJ databases">
        <title>Pervasive Adenine N6-methylation of Active Genes in Fungi.</title>
        <authorList>
            <consortium name="DOE Joint Genome Institute"/>
            <person name="Mondo S.J."/>
            <person name="Dannebaum R.O."/>
            <person name="Kuo R.C."/>
            <person name="Labutti K."/>
            <person name="Haridas S."/>
            <person name="Kuo A."/>
            <person name="Salamov A."/>
            <person name="Ahrendt S.R."/>
            <person name="Lipzen A."/>
            <person name="Sullivan W."/>
            <person name="Andreopoulos W.B."/>
            <person name="Clum A."/>
            <person name="Lindquist E."/>
            <person name="Daum C."/>
            <person name="Ramamoorthy G.K."/>
            <person name="Gryganskyi A."/>
            <person name="Culley D."/>
            <person name="Magnuson J.K."/>
            <person name="James T.Y."/>
            <person name="O'Malley M.A."/>
            <person name="Stajich J.E."/>
            <person name="Spatafora J.W."/>
            <person name="Visel A."/>
            <person name="Grigoriev I.V."/>
        </authorList>
    </citation>
    <scope>NUCLEOTIDE SEQUENCE [LARGE SCALE GENOMIC DNA]</scope>
    <source>
        <strain evidence="1 2">NRRL 1336</strain>
    </source>
</reference>
<evidence type="ECO:0000313" key="2">
    <source>
        <dbReference type="Proteomes" id="UP000193560"/>
    </source>
</evidence>
<gene>
    <name evidence="1" type="ORF">BCR42DRAFT_423019</name>
</gene>
<dbReference type="AlphaFoldDB" id="A0A1X2I6A4"/>